<dbReference type="EMBL" id="GGEC01003399">
    <property type="protein sequence ID" value="MBW83882.1"/>
    <property type="molecule type" value="Transcribed_RNA"/>
</dbReference>
<dbReference type="PANTHER" id="PTHR32018:SF1">
    <property type="entry name" value="RHAMNOGALACTURONAN ENDOLYASE"/>
    <property type="match status" value="1"/>
</dbReference>
<organism evidence="2">
    <name type="scientific">Rhizophora mucronata</name>
    <name type="common">Asiatic mangrove</name>
    <dbReference type="NCBI Taxonomy" id="61149"/>
    <lineage>
        <taxon>Eukaryota</taxon>
        <taxon>Viridiplantae</taxon>
        <taxon>Streptophyta</taxon>
        <taxon>Embryophyta</taxon>
        <taxon>Tracheophyta</taxon>
        <taxon>Spermatophyta</taxon>
        <taxon>Magnoliopsida</taxon>
        <taxon>eudicotyledons</taxon>
        <taxon>Gunneridae</taxon>
        <taxon>Pentapetalae</taxon>
        <taxon>rosids</taxon>
        <taxon>fabids</taxon>
        <taxon>Malpighiales</taxon>
        <taxon>Rhizophoraceae</taxon>
        <taxon>Rhizophora</taxon>
    </lineage>
</organism>
<feature type="chain" id="PRO_5015158671" description="Rhamnogalacturonate lyase B" evidence="1">
    <location>
        <begin position="22"/>
        <end position="217"/>
    </location>
</feature>
<evidence type="ECO:0000313" key="2">
    <source>
        <dbReference type="EMBL" id="MBW83882.1"/>
    </source>
</evidence>
<accession>A0A2P2IRL7</accession>
<dbReference type="Pfam" id="PF06045">
    <property type="entry name" value="Rhamnogal_lyase"/>
    <property type="match status" value="1"/>
</dbReference>
<proteinExistence type="predicted"/>
<dbReference type="InterPro" id="IPR010325">
    <property type="entry name" value="Rhamnogal_lyase"/>
</dbReference>
<feature type="signal peptide" evidence="1">
    <location>
        <begin position="1"/>
        <end position="21"/>
    </location>
</feature>
<dbReference type="InterPro" id="IPR051850">
    <property type="entry name" value="Polysacch_Lyase_4"/>
</dbReference>
<reference evidence="2" key="1">
    <citation type="submission" date="2018-02" db="EMBL/GenBank/DDBJ databases">
        <title>Rhizophora mucronata_Transcriptome.</title>
        <authorList>
            <person name="Meera S.P."/>
            <person name="Sreeshan A."/>
            <person name="Augustine A."/>
        </authorList>
    </citation>
    <scope>NUCLEOTIDE SEQUENCE</scope>
    <source>
        <tissue evidence="2">Leaf</tissue>
    </source>
</reference>
<keyword evidence="1" id="KW-0732">Signal</keyword>
<sequence length="217" mass="24382">MVSDKFLCLLLSSSFFSVIAAISSLQPQHVRTSSTGSSRGQKLFSHSCRSHNGSKCNQPVLLLIHDNYVVLENGILQVNLSKPQGMVTGIQYNGIDNLLEALNKDFDRGYWDIVWSGKGTTGKKGDLDRLKGARFKVVVQNEDQVEISFTRLWNASLEGKAVPLNIDKRFIMLRGSSGFYTYAIYEHLEGWPNFHLGNTRIAFKLRQDKYVCSNTSI</sequence>
<dbReference type="PANTHER" id="PTHR32018">
    <property type="entry name" value="RHAMNOGALACTURONATE LYASE FAMILY PROTEIN"/>
    <property type="match status" value="1"/>
</dbReference>
<name>A0A2P2IRL7_RHIMU</name>
<dbReference type="AlphaFoldDB" id="A0A2P2IRL7"/>
<evidence type="ECO:0008006" key="3">
    <source>
        <dbReference type="Google" id="ProtNLM"/>
    </source>
</evidence>
<evidence type="ECO:0000256" key="1">
    <source>
        <dbReference type="SAM" id="SignalP"/>
    </source>
</evidence>
<protein>
    <recommendedName>
        <fullName evidence="3">Rhamnogalacturonate lyase B</fullName>
    </recommendedName>
</protein>